<dbReference type="EMBL" id="FOTW01000036">
    <property type="protein sequence ID" value="SFM82995.1"/>
    <property type="molecule type" value="Genomic_DNA"/>
</dbReference>
<keyword evidence="2" id="KW-1185">Reference proteome</keyword>
<dbReference type="RefSeq" id="WP_139236777.1">
    <property type="nucleotide sequence ID" value="NZ_FOTW01000036.1"/>
</dbReference>
<reference evidence="1 2" key="1">
    <citation type="submission" date="2016-10" db="EMBL/GenBank/DDBJ databases">
        <authorList>
            <person name="de Groot N.N."/>
        </authorList>
    </citation>
    <scope>NUCLEOTIDE SEQUENCE [LARGE SCALE GENOMIC DNA]</scope>
    <source>
        <strain evidence="1 2">ATCC 43154</strain>
    </source>
</reference>
<name>A0A1I4U240_9BURK</name>
<dbReference type="OrthoDB" id="8703307at2"/>
<proteinExistence type="predicted"/>
<protein>
    <recommendedName>
        <fullName evidence="3">Lipoprotein SmpA/OmlA domain-containing protein</fullName>
    </recommendedName>
</protein>
<evidence type="ECO:0008006" key="3">
    <source>
        <dbReference type="Google" id="ProtNLM"/>
    </source>
</evidence>
<dbReference type="Proteomes" id="UP000199470">
    <property type="component" value="Unassembled WGS sequence"/>
</dbReference>
<dbReference type="AlphaFoldDB" id="A0A1I4U240"/>
<organism evidence="1 2">
    <name type="scientific">Rugamonas rubra</name>
    <dbReference type="NCBI Taxonomy" id="758825"/>
    <lineage>
        <taxon>Bacteria</taxon>
        <taxon>Pseudomonadati</taxon>
        <taxon>Pseudomonadota</taxon>
        <taxon>Betaproteobacteria</taxon>
        <taxon>Burkholderiales</taxon>
        <taxon>Oxalobacteraceae</taxon>
        <taxon>Telluria group</taxon>
        <taxon>Rugamonas</taxon>
    </lineage>
</organism>
<dbReference type="PROSITE" id="PS51257">
    <property type="entry name" value="PROKAR_LIPOPROTEIN"/>
    <property type="match status" value="1"/>
</dbReference>
<gene>
    <name evidence="1" type="ORF">SAMN02982985_05453</name>
</gene>
<evidence type="ECO:0000313" key="2">
    <source>
        <dbReference type="Proteomes" id="UP000199470"/>
    </source>
</evidence>
<dbReference type="STRING" id="758825.SAMN02982985_05453"/>
<evidence type="ECO:0000313" key="1">
    <source>
        <dbReference type="EMBL" id="SFM82995.1"/>
    </source>
</evidence>
<sequence>MMNILSRLSWAMLLLLGGCAVLGNGAVSRMSRGEMDHAIKVGHSTKADIVAAFGDSHVFKFDSGYEIWVYQDRQSVPGFLRYLPIIGTAALFVPDRSRELVLLFGSDGVLRKYRLHQFRS</sequence>
<accession>A0A1I4U240</accession>